<evidence type="ECO:0000259" key="11">
    <source>
        <dbReference type="Pfam" id="PF21082"/>
    </source>
</evidence>
<feature type="compositionally biased region" description="Low complexity" evidence="7">
    <location>
        <begin position="67"/>
        <end position="100"/>
    </location>
</feature>
<dbReference type="Gene3D" id="3.30.70.100">
    <property type="match status" value="1"/>
</dbReference>
<feature type="transmembrane region" description="Helical" evidence="8">
    <location>
        <begin position="281"/>
        <end position="303"/>
    </location>
</feature>
<dbReference type="SUPFAM" id="SSF82861">
    <property type="entry name" value="Mechanosensitive channel protein MscS (YggB), transmembrane region"/>
    <property type="match status" value="1"/>
</dbReference>
<dbReference type="InterPro" id="IPR023408">
    <property type="entry name" value="MscS_beta-dom_sf"/>
</dbReference>
<feature type="transmembrane region" description="Helical" evidence="8">
    <location>
        <begin position="360"/>
        <end position="380"/>
    </location>
</feature>
<keyword evidence="6 8" id="KW-0472">Membrane</keyword>
<accession>A0A7X0JMS3</accession>
<dbReference type="Pfam" id="PF00924">
    <property type="entry name" value="MS_channel_2nd"/>
    <property type="match status" value="1"/>
</dbReference>
<sequence length="877" mass="94522">MRVNSFDPLSLMTRTIRASMIVLLVTAAAFTANAQAPQNGTTSTQAAPTPAAPTQAAPTPAAPTPAAPAQAAPTQAAPAQTAPGQAAPGQAGQPQASAQQNPQSMVTVDSINHEMKETLDSLRGRLTTFNDQVRQDTTDDGRLAELRLQAEEIVEQMRSASDTLKARVTQIQSRLTSLGEPPAEGQPQEAPAVAEERGKLVNERSELNLIVDDANNLANSATNLANTITNLRRALFAQTLFRHTELNADLFIEAGNAFVTEVHNFNATLGSWIGFVIRFKLLQLLSAIALSIGAAALFLWGGYRIFGRFIRRNGQEDPSYIKRLSVAFWSTVIQTVSIAAFLVTSYLFLDGFNVLRPDVAPIIASLFGFIWFVSFVWKLTYGVMAPGEPAWRLVRITDKGARLLTLAVLVMAVVNGLDYLLGAISEALNSPLVLTIVKSLFAAVIVGLILIAISFVRPRVAEGEDRGGSTGHPWPRFFSGLLKIMGGLLLLAVLTGYIGLARFVATQIVLTGAVVVLVYLGFLSGKAISKQGAFKNTGAGRQLAERRNFGEVALDQTGLVAGLGIYAFALFLGIPLILLTWGFQTTDIEAWIYNFFTEIRIGNVSISIVGIFGGILLFGLGFVVTHWVQKWIDNNVLARSQVDLGVRNSVKTGIGYLGVGLAVIVGVSAAGIDLSSFALVASALSVGIGFGLQNIVSNFVSGLILLVERPFKVGDHVVTGANEGIVKRISVRATEIETFRKQSIIVPNSDLINAAVGNWTHRNKIGRSEIPIAVSYNADPQRVMDILLELVDQIPEVLRNPEPHVEFLTFGPSSLNFELRFHLADMGDGLRIRNNLRIAILQRFRAEGIEIPFPQQEIVFHRGKPVLPDEGDTAGGA</sequence>
<evidence type="ECO:0000313" key="13">
    <source>
        <dbReference type="Proteomes" id="UP000585437"/>
    </source>
</evidence>
<dbReference type="InterPro" id="IPR011066">
    <property type="entry name" value="MscS_channel_C_sf"/>
</dbReference>
<feature type="signal peptide" evidence="9">
    <location>
        <begin position="1"/>
        <end position="34"/>
    </location>
</feature>
<feature type="transmembrane region" description="Helical" evidence="8">
    <location>
        <begin position="504"/>
        <end position="522"/>
    </location>
</feature>
<dbReference type="InterPro" id="IPR049278">
    <property type="entry name" value="MS_channel_C"/>
</dbReference>
<dbReference type="InterPro" id="IPR011014">
    <property type="entry name" value="MscS_channel_TM-2"/>
</dbReference>
<dbReference type="InterPro" id="IPR006685">
    <property type="entry name" value="MscS_channel_2nd"/>
</dbReference>
<evidence type="ECO:0000256" key="7">
    <source>
        <dbReference type="SAM" id="MobiDB-lite"/>
    </source>
</evidence>
<feature type="transmembrane region" description="Helical" evidence="8">
    <location>
        <begin position="433"/>
        <end position="456"/>
    </location>
</feature>
<dbReference type="AlphaFoldDB" id="A0A7X0JMS3"/>
<feature type="domain" description="Mechanosensitive ion channel MscS" evidence="10">
    <location>
        <begin position="694"/>
        <end position="761"/>
    </location>
</feature>
<feature type="transmembrane region" description="Helical" evidence="8">
    <location>
        <begin position="649"/>
        <end position="672"/>
    </location>
</feature>
<comment type="similarity">
    <text evidence="2">Belongs to the MscS (TC 1.A.23) family.</text>
</comment>
<dbReference type="EMBL" id="JACHBU010000005">
    <property type="protein sequence ID" value="MBB6509531.1"/>
    <property type="molecule type" value="Genomic_DNA"/>
</dbReference>
<feature type="compositionally biased region" description="Low complexity" evidence="7">
    <location>
        <begin position="38"/>
        <end position="59"/>
    </location>
</feature>
<feature type="region of interest" description="Disordered" evidence="7">
    <location>
        <begin position="38"/>
        <end position="104"/>
    </location>
</feature>
<comment type="caution">
    <text evidence="12">The sequence shown here is derived from an EMBL/GenBank/DDBJ whole genome shotgun (WGS) entry which is preliminary data.</text>
</comment>
<keyword evidence="4 8" id="KW-0812">Transmembrane</keyword>
<dbReference type="SUPFAM" id="SSF82689">
    <property type="entry name" value="Mechanosensitive channel protein MscS (YggB), C-terminal domain"/>
    <property type="match status" value="1"/>
</dbReference>
<dbReference type="Pfam" id="PF21082">
    <property type="entry name" value="MS_channel_3rd"/>
    <property type="match status" value="1"/>
</dbReference>
<feature type="transmembrane region" description="Helical" evidence="8">
    <location>
        <begin position="477"/>
        <end position="498"/>
    </location>
</feature>
<dbReference type="InterPro" id="IPR052702">
    <property type="entry name" value="MscS-like_channel"/>
</dbReference>
<dbReference type="PANTHER" id="PTHR30347:SF1">
    <property type="entry name" value="MECHANOSENSITIVE CHANNEL MSCK"/>
    <property type="match status" value="1"/>
</dbReference>
<keyword evidence="13" id="KW-1185">Reference proteome</keyword>
<feature type="transmembrane region" description="Helical" evidence="8">
    <location>
        <begin position="563"/>
        <end position="584"/>
    </location>
</feature>
<dbReference type="GO" id="GO:0008381">
    <property type="term" value="F:mechanosensitive monoatomic ion channel activity"/>
    <property type="evidence" value="ECO:0007669"/>
    <property type="project" value="UniProtKB-ARBA"/>
</dbReference>
<dbReference type="InterPro" id="IPR010920">
    <property type="entry name" value="LSM_dom_sf"/>
</dbReference>
<proteinExistence type="inferred from homology"/>
<dbReference type="GO" id="GO:0005886">
    <property type="term" value="C:plasma membrane"/>
    <property type="evidence" value="ECO:0007669"/>
    <property type="project" value="UniProtKB-SubCell"/>
</dbReference>
<keyword evidence="9" id="KW-0732">Signal</keyword>
<reference evidence="12 13" key="1">
    <citation type="submission" date="2020-08" db="EMBL/GenBank/DDBJ databases">
        <title>The Agave Microbiome: Exploring the role of microbial communities in plant adaptations to desert environments.</title>
        <authorList>
            <person name="Partida-Martinez L.P."/>
        </authorList>
    </citation>
    <scope>NUCLEOTIDE SEQUENCE [LARGE SCALE GENOMIC DNA]</scope>
    <source>
        <strain evidence="12 13">AS3.12</strain>
    </source>
</reference>
<comment type="subcellular location">
    <subcellularLocation>
        <location evidence="1">Cell membrane</location>
        <topology evidence="1">Multi-pass membrane protein</topology>
    </subcellularLocation>
</comment>
<dbReference type="PANTHER" id="PTHR30347">
    <property type="entry name" value="POTASSIUM CHANNEL RELATED"/>
    <property type="match status" value="1"/>
</dbReference>
<evidence type="ECO:0000256" key="9">
    <source>
        <dbReference type="SAM" id="SignalP"/>
    </source>
</evidence>
<evidence type="ECO:0000256" key="5">
    <source>
        <dbReference type="ARBA" id="ARBA00022989"/>
    </source>
</evidence>
<evidence type="ECO:0000256" key="3">
    <source>
        <dbReference type="ARBA" id="ARBA00022475"/>
    </source>
</evidence>
<dbReference type="Proteomes" id="UP000585437">
    <property type="component" value="Unassembled WGS sequence"/>
</dbReference>
<feature type="transmembrane region" description="Helical" evidence="8">
    <location>
        <begin position="678"/>
        <end position="707"/>
    </location>
</feature>
<keyword evidence="5 8" id="KW-1133">Transmembrane helix</keyword>
<keyword evidence="3" id="KW-1003">Cell membrane</keyword>
<evidence type="ECO:0000256" key="6">
    <source>
        <dbReference type="ARBA" id="ARBA00023136"/>
    </source>
</evidence>
<dbReference type="SUPFAM" id="SSF50182">
    <property type="entry name" value="Sm-like ribonucleoproteins"/>
    <property type="match status" value="1"/>
</dbReference>
<evidence type="ECO:0000256" key="2">
    <source>
        <dbReference type="ARBA" id="ARBA00008017"/>
    </source>
</evidence>
<gene>
    <name evidence="12" type="ORF">F4695_002899</name>
</gene>
<name>A0A7X0JMS3_9HYPH</name>
<evidence type="ECO:0000313" key="12">
    <source>
        <dbReference type="EMBL" id="MBB6509531.1"/>
    </source>
</evidence>
<feature type="transmembrane region" description="Helical" evidence="8">
    <location>
        <begin position="401"/>
        <end position="421"/>
    </location>
</feature>
<evidence type="ECO:0000256" key="1">
    <source>
        <dbReference type="ARBA" id="ARBA00004651"/>
    </source>
</evidence>
<evidence type="ECO:0000256" key="4">
    <source>
        <dbReference type="ARBA" id="ARBA00022692"/>
    </source>
</evidence>
<protein>
    <submittedName>
        <fullName evidence="12">Small-conductance mechanosensitive channel</fullName>
    </submittedName>
</protein>
<evidence type="ECO:0000256" key="8">
    <source>
        <dbReference type="SAM" id="Phobius"/>
    </source>
</evidence>
<evidence type="ECO:0000259" key="10">
    <source>
        <dbReference type="Pfam" id="PF00924"/>
    </source>
</evidence>
<feature type="chain" id="PRO_5031534397" evidence="9">
    <location>
        <begin position="35"/>
        <end position="877"/>
    </location>
</feature>
<feature type="transmembrane region" description="Helical" evidence="8">
    <location>
        <begin position="324"/>
        <end position="348"/>
    </location>
</feature>
<dbReference type="RefSeq" id="WP_343060953.1">
    <property type="nucleotide sequence ID" value="NZ_JACHBU010000005.1"/>
</dbReference>
<organism evidence="12 13">
    <name type="scientific">Rhizobium soli</name>
    <dbReference type="NCBI Taxonomy" id="424798"/>
    <lineage>
        <taxon>Bacteria</taxon>
        <taxon>Pseudomonadati</taxon>
        <taxon>Pseudomonadota</taxon>
        <taxon>Alphaproteobacteria</taxon>
        <taxon>Hyphomicrobiales</taxon>
        <taxon>Rhizobiaceae</taxon>
        <taxon>Rhizobium/Agrobacterium group</taxon>
        <taxon>Rhizobium</taxon>
    </lineage>
</organism>
<feature type="transmembrane region" description="Helical" evidence="8">
    <location>
        <begin position="604"/>
        <end position="628"/>
    </location>
</feature>
<feature type="domain" description="Mechanosensitive ion channel MscS C-terminal" evidence="11">
    <location>
        <begin position="769"/>
        <end position="851"/>
    </location>
</feature>
<dbReference type="Gene3D" id="2.30.30.60">
    <property type="match status" value="1"/>
</dbReference>
<dbReference type="Gene3D" id="1.10.287.1260">
    <property type="match status" value="1"/>
</dbReference>